<comment type="caution">
    <text evidence="2">The sequence shown here is derived from an EMBL/GenBank/DDBJ whole genome shotgun (WGS) entry which is preliminary data.</text>
</comment>
<dbReference type="Gene3D" id="2.60.120.260">
    <property type="entry name" value="Galactose-binding domain-like"/>
    <property type="match status" value="1"/>
</dbReference>
<dbReference type="Proteomes" id="UP001597205">
    <property type="component" value="Unassembled WGS sequence"/>
</dbReference>
<proteinExistence type="predicted"/>
<keyword evidence="1" id="KW-0732">Signal</keyword>
<gene>
    <name evidence="2" type="ORF">ACFQ2C_14245</name>
</gene>
<organism evidence="2 3">
    <name type="scientific">Sphingobacterium daejeonense</name>
    <dbReference type="NCBI Taxonomy" id="371142"/>
    <lineage>
        <taxon>Bacteria</taxon>
        <taxon>Pseudomonadati</taxon>
        <taxon>Bacteroidota</taxon>
        <taxon>Sphingobacteriia</taxon>
        <taxon>Sphingobacteriales</taxon>
        <taxon>Sphingobacteriaceae</taxon>
        <taxon>Sphingobacterium</taxon>
    </lineage>
</organism>
<feature type="chain" id="PRO_5046990849" description="DUF1735 domain-containing protein" evidence="1">
    <location>
        <begin position="29"/>
        <end position="459"/>
    </location>
</feature>
<feature type="signal peptide" evidence="1">
    <location>
        <begin position="1"/>
        <end position="28"/>
    </location>
</feature>
<dbReference type="EMBL" id="JBHTKY010000023">
    <property type="protein sequence ID" value="MFD1166768.1"/>
    <property type="molecule type" value="Genomic_DNA"/>
</dbReference>
<evidence type="ECO:0000256" key="1">
    <source>
        <dbReference type="SAM" id="SignalP"/>
    </source>
</evidence>
<name>A0ABW3RQ01_9SPHI</name>
<evidence type="ECO:0000313" key="3">
    <source>
        <dbReference type="Proteomes" id="UP001597205"/>
    </source>
</evidence>
<evidence type="ECO:0000313" key="2">
    <source>
        <dbReference type="EMBL" id="MFD1166768.1"/>
    </source>
</evidence>
<sequence length="459" mass="50185">MKTMFKLFKYIYIPILCCLTLISCKDTALEDFSIKPGSATTVGSGDITGGITKTNEQVTVPVSIKLSTPATKAFDVNLAVNQKAAADHIKSKNLGSNYIAVKAESIYLPNSAKVNFGADSTVFSLTITRTEIEKYFGKNVVIGYDITNAGKGNAIDKNNATGVIILKVNDLITESDIHFLSLINGAGMVLEAKNQVNYESSSSGLTIPIGITLASFPGSAFTVDVATRTDTIAKLISSGVLPANTVALTPEQYTITNKVQFASNAKTSSLELTVPWSVINQNLDKKLAVMVELTNSTLHVINPTKNYSILLIDSENVVEVDVTNDAVFSVSRDNTSNANENSPKLIDGNYNSKFLLGDFVDLEAKLVYTEAQKIGAYTLTSGNDAPERDPAEWVLYGSNDGTTWEALDTRRTEVFNARNETKRFNIEFPKAYKQFKLHIERTRSSSLFQMSEWRMVRIP</sequence>
<dbReference type="SUPFAM" id="SSF49785">
    <property type="entry name" value="Galactose-binding domain-like"/>
    <property type="match status" value="1"/>
</dbReference>
<evidence type="ECO:0008006" key="4">
    <source>
        <dbReference type="Google" id="ProtNLM"/>
    </source>
</evidence>
<dbReference type="PROSITE" id="PS51257">
    <property type="entry name" value="PROKAR_LIPOPROTEIN"/>
    <property type="match status" value="1"/>
</dbReference>
<reference evidence="3" key="1">
    <citation type="journal article" date="2019" name="Int. J. Syst. Evol. Microbiol.">
        <title>The Global Catalogue of Microorganisms (GCM) 10K type strain sequencing project: providing services to taxonomists for standard genome sequencing and annotation.</title>
        <authorList>
            <consortium name="The Broad Institute Genomics Platform"/>
            <consortium name="The Broad Institute Genome Sequencing Center for Infectious Disease"/>
            <person name="Wu L."/>
            <person name="Ma J."/>
        </authorList>
    </citation>
    <scope>NUCLEOTIDE SEQUENCE [LARGE SCALE GENOMIC DNA]</scope>
    <source>
        <strain evidence="3">CCUG 52468</strain>
    </source>
</reference>
<dbReference type="InterPro" id="IPR008979">
    <property type="entry name" value="Galactose-bd-like_sf"/>
</dbReference>
<dbReference type="RefSeq" id="WP_380897666.1">
    <property type="nucleotide sequence ID" value="NZ_JBHTKY010000023.1"/>
</dbReference>
<dbReference type="Gene3D" id="2.60.40.1740">
    <property type="entry name" value="hypothetical protein (bacova_03559)"/>
    <property type="match status" value="1"/>
</dbReference>
<keyword evidence="3" id="KW-1185">Reference proteome</keyword>
<accession>A0ABW3RQ01</accession>
<protein>
    <recommendedName>
        <fullName evidence="4">DUF1735 domain-containing protein</fullName>
    </recommendedName>
</protein>